<sequence>MAEEARAGAADPEAWRPRWWFLGMFAVLAGIHLSRGWDTTAAIGLPVGFAVTLVLVFVRRLPSWVTGEWAARPTSRRWVRAQRNRLTCLLPFVLLGVAAVVSGVDDHRPQGDEVAAAVFVLVCALGLALFVMLRWLRAVRTLRLLAGPRTALSAEVHSPAPFDDPVAVTGTVTFPDGSPGSFTARECPIGLATAIADTATLHVTSPRPGRVLAGLPDSDEFARVTLTTRRFLSRTELTRRLRVRTVALAAVVAAAAAVEVTAWITLGGAVPWLLPVPLLLAVAGVAVWRSDVARLVRLLAAGSWTAVAAATLDDPADSGPVTGWARFPDGVRARFRIAHCPPGIATELRERRRLWIAGEPHEDDIVAGTPDGDDVALVTFGVRRREYRRLSARTGPAAAAGDR</sequence>
<proteinExistence type="predicted"/>
<feature type="transmembrane region" description="Helical" evidence="1">
    <location>
        <begin position="116"/>
        <end position="136"/>
    </location>
</feature>
<comment type="caution">
    <text evidence="2">The sequence shown here is derived from an EMBL/GenBank/DDBJ whole genome shotgun (WGS) entry which is preliminary data.</text>
</comment>
<feature type="transmembrane region" description="Helical" evidence="1">
    <location>
        <begin position="86"/>
        <end position="104"/>
    </location>
</feature>
<dbReference type="RefSeq" id="WP_208400178.1">
    <property type="nucleotide sequence ID" value="NZ_JAANOU010000001.1"/>
</dbReference>
<gene>
    <name evidence="2" type="ORF">FHX46_003397</name>
</gene>
<organism evidence="2 3">
    <name type="scientific">Amycolatopsis viridis</name>
    <dbReference type="NCBI Taxonomy" id="185678"/>
    <lineage>
        <taxon>Bacteria</taxon>
        <taxon>Bacillati</taxon>
        <taxon>Actinomycetota</taxon>
        <taxon>Actinomycetes</taxon>
        <taxon>Pseudonocardiales</taxon>
        <taxon>Pseudonocardiaceae</taxon>
        <taxon>Amycolatopsis</taxon>
    </lineage>
</organism>
<keyword evidence="1" id="KW-0472">Membrane</keyword>
<evidence type="ECO:0000256" key="1">
    <source>
        <dbReference type="SAM" id="Phobius"/>
    </source>
</evidence>
<evidence type="ECO:0000313" key="2">
    <source>
        <dbReference type="EMBL" id="NIH80867.1"/>
    </source>
</evidence>
<reference evidence="2 3" key="1">
    <citation type="submission" date="2020-03" db="EMBL/GenBank/DDBJ databases">
        <title>Sequencing the genomes of 1000 actinobacteria strains.</title>
        <authorList>
            <person name="Klenk H.-P."/>
        </authorList>
    </citation>
    <scope>NUCLEOTIDE SEQUENCE [LARGE SCALE GENOMIC DNA]</scope>
    <source>
        <strain evidence="2 3">DSM 45668</strain>
    </source>
</reference>
<keyword evidence="3" id="KW-1185">Reference proteome</keyword>
<protein>
    <submittedName>
        <fullName evidence="2">Uncharacterized protein</fullName>
    </submittedName>
</protein>
<keyword evidence="1" id="KW-1133">Transmembrane helix</keyword>
<feature type="transmembrane region" description="Helical" evidence="1">
    <location>
        <begin position="41"/>
        <end position="58"/>
    </location>
</feature>
<dbReference type="Proteomes" id="UP000754495">
    <property type="component" value="Unassembled WGS sequence"/>
</dbReference>
<accession>A0ABX0SV70</accession>
<keyword evidence="1" id="KW-0812">Transmembrane</keyword>
<feature type="transmembrane region" description="Helical" evidence="1">
    <location>
        <begin position="19"/>
        <end position="35"/>
    </location>
</feature>
<evidence type="ECO:0000313" key="3">
    <source>
        <dbReference type="Proteomes" id="UP000754495"/>
    </source>
</evidence>
<name>A0ABX0SV70_9PSEU</name>
<feature type="transmembrane region" description="Helical" evidence="1">
    <location>
        <begin position="272"/>
        <end position="288"/>
    </location>
</feature>
<dbReference type="EMBL" id="JAANOU010000001">
    <property type="protein sequence ID" value="NIH80867.1"/>
    <property type="molecule type" value="Genomic_DNA"/>
</dbReference>
<feature type="transmembrane region" description="Helical" evidence="1">
    <location>
        <begin position="246"/>
        <end position="266"/>
    </location>
</feature>